<dbReference type="Proteomes" id="UP000007460">
    <property type="component" value="Chromosome"/>
</dbReference>
<evidence type="ECO:0000256" key="1">
    <source>
        <dbReference type="ARBA" id="ARBA00005417"/>
    </source>
</evidence>
<dbReference type="eggNOG" id="COG1131">
    <property type="taxonomic scope" value="Bacteria"/>
</dbReference>
<dbReference type="Gene3D" id="3.40.50.300">
    <property type="entry name" value="P-loop containing nucleotide triphosphate hydrolases"/>
    <property type="match status" value="1"/>
</dbReference>
<evidence type="ECO:0000313" key="6">
    <source>
        <dbReference type="EMBL" id="ADE40338.1"/>
    </source>
</evidence>
<dbReference type="GO" id="GO:0016887">
    <property type="term" value="F:ATP hydrolysis activity"/>
    <property type="evidence" value="ECO:0007669"/>
    <property type="project" value="InterPro"/>
</dbReference>
<proteinExistence type="inferred from homology"/>
<gene>
    <name evidence="6" type="ordered locus">SAR116_2095</name>
</gene>
<dbReference type="SMART" id="SM00382">
    <property type="entry name" value="AAA"/>
    <property type="match status" value="1"/>
</dbReference>
<keyword evidence="7" id="KW-1185">Reference proteome</keyword>
<dbReference type="PANTHER" id="PTHR43335">
    <property type="entry name" value="ABC TRANSPORTER, ATP-BINDING PROTEIN"/>
    <property type="match status" value="1"/>
</dbReference>
<reference evidence="6 7" key="1">
    <citation type="journal article" date="2010" name="J. Bacteriol.">
        <title>Complete genome sequence of "Candidatus Puniceispirillum marinum" IMCC1322, a representative of the SAR116 clade in the Alphaproteobacteria.</title>
        <authorList>
            <person name="Oh H.M."/>
            <person name="Kwon K.K."/>
            <person name="Kang I."/>
            <person name="Kang S.G."/>
            <person name="Lee J.H."/>
            <person name="Kim S.J."/>
            <person name="Cho J.C."/>
        </authorList>
    </citation>
    <scope>NUCLEOTIDE SEQUENCE [LARGE SCALE GENOMIC DNA]</scope>
    <source>
        <strain evidence="6 7">IMCC1322</strain>
    </source>
</reference>
<accession>D5BNE5</accession>
<dbReference type="STRING" id="488538.SAR116_2095"/>
<dbReference type="RefSeq" id="WP_013046965.1">
    <property type="nucleotide sequence ID" value="NC_014010.1"/>
</dbReference>
<feature type="domain" description="ABC transporter" evidence="5">
    <location>
        <begin position="3"/>
        <end position="232"/>
    </location>
</feature>
<evidence type="ECO:0000313" key="7">
    <source>
        <dbReference type="Proteomes" id="UP000007460"/>
    </source>
</evidence>
<evidence type="ECO:0000259" key="5">
    <source>
        <dbReference type="PROSITE" id="PS50893"/>
    </source>
</evidence>
<dbReference type="KEGG" id="apb:SAR116_2095"/>
<keyword evidence="3" id="KW-0547">Nucleotide-binding</keyword>
<dbReference type="CDD" id="cd03230">
    <property type="entry name" value="ABC_DR_subfamily_A"/>
    <property type="match status" value="1"/>
</dbReference>
<dbReference type="InterPro" id="IPR003439">
    <property type="entry name" value="ABC_transporter-like_ATP-bd"/>
</dbReference>
<sequence length="250" mass="27342">MLIDVQNLSKSYASKPAAQNVSFSAKAGSIIGLLGSNGAGKSTIMRMLVGSLTPDAGQAFINGYDIVTQRRQAQHQLGYLPESALGFNNLSVREFLTFTAESRGFSEPQKRTLIDNVIDQLDLGDVRHKLLGTLSKGWRQRSWLGQALLHNPPVLILDEPTDGLDPNQKAQLREKLKYLGQTKTILMSTHILEEAENMCERLVVMRDSQLVADGPTAQFLDQNGRLESAIHALTATNTDQPAKTDNKAGS</sequence>
<dbReference type="Pfam" id="PF00005">
    <property type="entry name" value="ABC_tran"/>
    <property type="match status" value="1"/>
</dbReference>
<dbReference type="EMBL" id="CP001751">
    <property type="protein sequence ID" value="ADE40338.1"/>
    <property type="molecule type" value="Genomic_DNA"/>
</dbReference>
<dbReference type="GO" id="GO:0005524">
    <property type="term" value="F:ATP binding"/>
    <property type="evidence" value="ECO:0007669"/>
    <property type="project" value="UniProtKB-KW"/>
</dbReference>
<dbReference type="SUPFAM" id="SSF52540">
    <property type="entry name" value="P-loop containing nucleoside triphosphate hydrolases"/>
    <property type="match status" value="1"/>
</dbReference>
<keyword evidence="4" id="KW-0067">ATP-binding</keyword>
<dbReference type="PROSITE" id="PS50893">
    <property type="entry name" value="ABC_TRANSPORTER_2"/>
    <property type="match status" value="1"/>
</dbReference>
<protein>
    <submittedName>
        <fullName evidence="6">ABC transporter related protein</fullName>
    </submittedName>
</protein>
<evidence type="ECO:0000256" key="4">
    <source>
        <dbReference type="ARBA" id="ARBA00022840"/>
    </source>
</evidence>
<organism evidence="6 7">
    <name type="scientific">Puniceispirillum marinum (strain IMCC1322)</name>
    <dbReference type="NCBI Taxonomy" id="488538"/>
    <lineage>
        <taxon>Bacteria</taxon>
        <taxon>Pseudomonadati</taxon>
        <taxon>Pseudomonadota</taxon>
        <taxon>Alphaproteobacteria</taxon>
        <taxon>Candidatus Puniceispirillales</taxon>
        <taxon>Candidatus Puniceispirillaceae</taxon>
        <taxon>Candidatus Puniceispirillum</taxon>
    </lineage>
</organism>
<evidence type="ECO:0000256" key="3">
    <source>
        <dbReference type="ARBA" id="ARBA00022741"/>
    </source>
</evidence>
<dbReference type="AlphaFoldDB" id="D5BNE5"/>
<keyword evidence="2" id="KW-0813">Transport</keyword>
<comment type="similarity">
    <text evidence="1">Belongs to the ABC transporter superfamily.</text>
</comment>
<dbReference type="InterPro" id="IPR003593">
    <property type="entry name" value="AAA+_ATPase"/>
</dbReference>
<dbReference type="HOGENOM" id="CLU_000604_1_2_5"/>
<name>D5BNE5_PUNMI</name>
<evidence type="ECO:0000256" key="2">
    <source>
        <dbReference type="ARBA" id="ARBA00022448"/>
    </source>
</evidence>
<dbReference type="InterPro" id="IPR027417">
    <property type="entry name" value="P-loop_NTPase"/>
</dbReference>